<name>V6TP20_GIAIN</name>
<accession>V6TP20</accession>
<comment type="caution">
    <text evidence="1">The sequence shown here is derived from an EMBL/GenBank/DDBJ whole genome shotgun (WGS) entry which is preliminary data.</text>
</comment>
<organism evidence="1 2">
    <name type="scientific">Giardia intestinalis</name>
    <name type="common">Giardia lamblia</name>
    <dbReference type="NCBI Taxonomy" id="5741"/>
    <lineage>
        <taxon>Eukaryota</taxon>
        <taxon>Metamonada</taxon>
        <taxon>Diplomonadida</taxon>
        <taxon>Hexamitidae</taxon>
        <taxon>Giardiinae</taxon>
        <taxon>Giardia</taxon>
    </lineage>
</organism>
<protein>
    <submittedName>
        <fullName evidence="1">Tubulin beta chain</fullName>
    </submittedName>
</protein>
<evidence type="ECO:0000313" key="2">
    <source>
        <dbReference type="Proteomes" id="UP000018040"/>
    </source>
</evidence>
<reference evidence="2" key="1">
    <citation type="submission" date="2012-02" db="EMBL/GenBank/DDBJ databases">
        <title>Genome sequencing of Giardia lamblia Genotypes A2 and B isolates (DH and GS) and comparative analysis with the genomes of Genotypes A1 and E (WB and Pig).</title>
        <authorList>
            <person name="Adam R."/>
            <person name="Dahlstrom E."/>
            <person name="Martens C."/>
            <person name="Bruno D."/>
            <person name="Barbian K."/>
            <person name="Porcella S.F."/>
            <person name="Nash T."/>
        </authorList>
    </citation>
    <scope>NUCLEOTIDE SEQUENCE</scope>
    <source>
        <strain evidence="2">GS</strain>
    </source>
</reference>
<dbReference type="EMBL" id="AHHH01000219">
    <property type="protein sequence ID" value="ESU40471.1"/>
    <property type="molecule type" value="Genomic_DNA"/>
</dbReference>
<sequence length="42" mass="4738">MKSRDEHHQDSITSFSQVVVSVSTMKTPFFTSTDSSVKFSLQ</sequence>
<evidence type="ECO:0000313" key="1">
    <source>
        <dbReference type="EMBL" id="ESU40471.1"/>
    </source>
</evidence>
<reference evidence="1 2" key="2">
    <citation type="journal article" date="2013" name="Genome Biol. Evol.">
        <title>Genome sequencing of Giardia lamblia genotypes A2 and B isolates (DH and GS) and comparative analysis with the genomes of genotypes A1 and E (WB and Pig).</title>
        <authorList>
            <person name="Adam R.D."/>
            <person name="Dahlstrom E.W."/>
            <person name="Martens C.A."/>
            <person name="Bruno D.P."/>
            <person name="Barbian K.D."/>
            <person name="Ricklefs S.M."/>
            <person name="Hernandez M.M."/>
            <person name="Narla N.P."/>
            <person name="Patel R.B."/>
            <person name="Porcella S.F."/>
            <person name="Nash T.E."/>
        </authorList>
    </citation>
    <scope>NUCLEOTIDE SEQUENCE [LARGE SCALE GENOMIC DNA]</scope>
    <source>
        <strain evidence="1 2">GS</strain>
    </source>
</reference>
<dbReference type="Proteomes" id="UP000018040">
    <property type="component" value="Unassembled WGS sequence"/>
</dbReference>
<gene>
    <name evidence="1" type="ORF">GSB_152205</name>
</gene>
<dbReference type="AlphaFoldDB" id="V6TP20"/>
<proteinExistence type="predicted"/>